<evidence type="ECO:0000256" key="2">
    <source>
        <dbReference type="ARBA" id="ARBA00023002"/>
    </source>
</evidence>
<keyword evidence="4" id="KW-1185">Reference proteome</keyword>
<dbReference type="AlphaFoldDB" id="A0A937AHH0"/>
<dbReference type="Proteomes" id="UP000642920">
    <property type="component" value="Unassembled WGS sequence"/>
</dbReference>
<sequence length="243" mass="26479">MNHLLILGANSGIAEAVAYEAADKGIKLTLAGRSEEKLIALKSDLTIKYESEVDYVLFDAFNISLHEAFYDSLPNKPDAVLCAFGILGSQEKAQQDWQETNAVIESNFTGAISILNIIANDFEEKGAGIIAGISSVAGERGRQSNYIYGAAKAGFTAYLSGLRNRMAKSGVHVLTVKPGFVKTKMLEGLETPGPLTAKPEDAGKAILSAMIKKRNTLYYKSIWRLIMYIIKSIPEPIFKKLNL</sequence>
<dbReference type="InterPro" id="IPR036291">
    <property type="entry name" value="NAD(P)-bd_dom_sf"/>
</dbReference>
<dbReference type="SUPFAM" id="SSF51735">
    <property type="entry name" value="NAD(P)-binding Rossmann-fold domains"/>
    <property type="match status" value="1"/>
</dbReference>
<protein>
    <submittedName>
        <fullName evidence="3">SDR family oxidoreductase</fullName>
    </submittedName>
</protein>
<organism evidence="3 4">
    <name type="scientific">Marivirga atlantica</name>
    <dbReference type="NCBI Taxonomy" id="1548457"/>
    <lineage>
        <taxon>Bacteria</taxon>
        <taxon>Pseudomonadati</taxon>
        <taxon>Bacteroidota</taxon>
        <taxon>Cytophagia</taxon>
        <taxon>Cytophagales</taxon>
        <taxon>Marivirgaceae</taxon>
        <taxon>Marivirga</taxon>
    </lineage>
</organism>
<dbReference type="EMBL" id="JAERQG010000004">
    <property type="protein sequence ID" value="MBL0766831.1"/>
    <property type="molecule type" value="Genomic_DNA"/>
</dbReference>
<evidence type="ECO:0000313" key="3">
    <source>
        <dbReference type="EMBL" id="MBL0766831.1"/>
    </source>
</evidence>
<dbReference type="Pfam" id="PF00106">
    <property type="entry name" value="adh_short"/>
    <property type="match status" value="1"/>
</dbReference>
<dbReference type="GO" id="GO:0016020">
    <property type="term" value="C:membrane"/>
    <property type="evidence" value="ECO:0007669"/>
    <property type="project" value="TreeGrafter"/>
</dbReference>
<dbReference type="PANTHER" id="PTHR44196:SF3">
    <property type="entry name" value="SHORT CHAIN DEHYDROGENASE FAMILY PROTEIN"/>
    <property type="match status" value="1"/>
</dbReference>
<dbReference type="GO" id="GO:0016491">
    <property type="term" value="F:oxidoreductase activity"/>
    <property type="evidence" value="ECO:0007669"/>
    <property type="project" value="UniProtKB-KW"/>
</dbReference>
<proteinExistence type="inferred from homology"/>
<dbReference type="NCBIfam" id="NF005489">
    <property type="entry name" value="PRK07102.1"/>
    <property type="match status" value="1"/>
</dbReference>
<gene>
    <name evidence="3" type="ORF">JKP34_16300</name>
</gene>
<reference evidence="3" key="1">
    <citation type="submission" date="2021-01" db="EMBL/GenBank/DDBJ databases">
        <title>Marivirga sp. nov., isolated from intertidal surface sediments.</title>
        <authorList>
            <person name="Zhang M."/>
        </authorList>
    </citation>
    <scope>NUCLEOTIDE SEQUENCE</scope>
    <source>
        <strain evidence="3">SM1354</strain>
    </source>
</reference>
<accession>A0A937AHH0</accession>
<dbReference type="PRINTS" id="PR00081">
    <property type="entry name" value="GDHRDH"/>
</dbReference>
<keyword evidence="2" id="KW-0560">Oxidoreductase</keyword>
<dbReference type="PANTHER" id="PTHR44196">
    <property type="entry name" value="DEHYDROGENASE/REDUCTASE SDR FAMILY MEMBER 7B"/>
    <property type="match status" value="1"/>
</dbReference>
<comment type="similarity">
    <text evidence="1">Belongs to the short-chain dehydrogenases/reductases (SDR) family.</text>
</comment>
<comment type="caution">
    <text evidence="3">The sequence shown here is derived from an EMBL/GenBank/DDBJ whole genome shotgun (WGS) entry which is preliminary data.</text>
</comment>
<evidence type="ECO:0000313" key="4">
    <source>
        <dbReference type="Proteomes" id="UP000642920"/>
    </source>
</evidence>
<dbReference type="InterPro" id="IPR002347">
    <property type="entry name" value="SDR_fam"/>
</dbReference>
<evidence type="ECO:0000256" key="1">
    <source>
        <dbReference type="ARBA" id="ARBA00006484"/>
    </source>
</evidence>
<dbReference type="Gene3D" id="3.40.50.720">
    <property type="entry name" value="NAD(P)-binding Rossmann-like Domain"/>
    <property type="match status" value="1"/>
</dbReference>
<name>A0A937AHH0_9BACT</name>